<evidence type="ECO:0000313" key="3">
    <source>
        <dbReference type="Proteomes" id="UP000217790"/>
    </source>
</evidence>
<gene>
    <name evidence="2" type="ORF">ARMGADRAFT_117086</name>
</gene>
<dbReference type="InParanoid" id="A0A2H3DFX4"/>
<evidence type="ECO:0000313" key="2">
    <source>
        <dbReference type="EMBL" id="PBK94121.1"/>
    </source>
</evidence>
<accession>A0A2H3DFX4</accession>
<dbReference type="Proteomes" id="UP000217790">
    <property type="component" value="Unassembled WGS sequence"/>
</dbReference>
<reference evidence="3" key="1">
    <citation type="journal article" date="2017" name="Nat. Ecol. Evol.">
        <title>Genome expansion and lineage-specific genetic innovations in the forest pathogenic fungi Armillaria.</title>
        <authorList>
            <person name="Sipos G."/>
            <person name="Prasanna A.N."/>
            <person name="Walter M.C."/>
            <person name="O'Connor E."/>
            <person name="Balint B."/>
            <person name="Krizsan K."/>
            <person name="Kiss B."/>
            <person name="Hess J."/>
            <person name="Varga T."/>
            <person name="Slot J."/>
            <person name="Riley R."/>
            <person name="Boka B."/>
            <person name="Rigling D."/>
            <person name="Barry K."/>
            <person name="Lee J."/>
            <person name="Mihaltcheva S."/>
            <person name="LaButti K."/>
            <person name="Lipzen A."/>
            <person name="Waldron R."/>
            <person name="Moloney N.M."/>
            <person name="Sperisen C."/>
            <person name="Kredics L."/>
            <person name="Vagvoelgyi C."/>
            <person name="Patrignani A."/>
            <person name="Fitzpatrick D."/>
            <person name="Nagy I."/>
            <person name="Doyle S."/>
            <person name="Anderson J.B."/>
            <person name="Grigoriev I.V."/>
            <person name="Gueldener U."/>
            <person name="Muensterkoetter M."/>
            <person name="Nagy L.G."/>
        </authorList>
    </citation>
    <scope>NUCLEOTIDE SEQUENCE [LARGE SCALE GENOMIC DNA]</scope>
    <source>
        <strain evidence="3">Ar21-2</strain>
    </source>
</reference>
<keyword evidence="3" id="KW-1185">Reference proteome</keyword>
<dbReference type="EMBL" id="KZ293655">
    <property type="protein sequence ID" value="PBK94121.1"/>
    <property type="molecule type" value="Genomic_DNA"/>
</dbReference>
<protein>
    <submittedName>
        <fullName evidence="2">Uncharacterized protein</fullName>
    </submittedName>
</protein>
<feature type="region of interest" description="Disordered" evidence="1">
    <location>
        <begin position="1"/>
        <end position="21"/>
    </location>
</feature>
<sequence length="110" mass="13373">MMRGINRKSRMGRKRARGRKTRSIIKRMVQKRSRTSMQLKWRNQGPSTCRRRIVRPSRARMRPRRRRMGPEDVRCDRWSNTIERGTIHRCRGGCMRWKSGCMRRKMTVGR</sequence>
<evidence type="ECO:0000256" key="1">
    <source>
        <dbReference type="SAM" id="MobiDB-lite"/>
    </source>
</evidence>
<dbReference type="AlphaFoldDB" id="A0A2H3DFX4"/>
<proteinExistence type="predicted"/>
<organism evidence="2 3">
    <name type="scientific">Armillaria gallica</name>
    <name type="common">Bulbous honey fungus</name>
    <name type="synonym">Armillaria bulbosa</name>
    <dbReference type="NCBI Taxonomy" id="47427"/>
    <lineage>
        <taxon>Eukaryota</taxon>
        <taxon>Fungi</taxon>
        <taxon>Dikarya</taxon>
        <taxon>Basidiomycota</taxon>
        <taxon>Agaricomycotina</taxon>
        <taxon>Agaricomycetes</taxon>
        <taxon>Agaricomycetidae</taxon>
        <taxon>Agaricales</taxon>
        <taxon>Marasmiineae</taxon>
        <taxon>Physalacriaceae</taxon>
        <taxon>Armillaria</taxon>
    </lineage>
</organism>
<feature type="region of interest" description="Disordered" evidence="1">
    <location>
        <begin position="29"/>
        <end position="48"/>
    </location>
</feature>
<name>A0A2H3DFX4_ARMGA</name>